<keyword evidence="9" id="KW-0966">Cell projection</keyword>
<organism evidence="9 10">
    <name type="scientific">Roseburia hominis</name>
    <dbReference type="NCBI Taxonomy" id="301301"/>
    <lineage>
        <taxon>Bacteria</taxon>
        <taxon>Bacillati</taxon>
        <taxon>Bacillota</taxon>
        <taxon>Clostridia</taxon>
        <taxon>Lachnospirales</taxon>
        <taxon>Lachnospiraceae</taxon>
        <taxon>Roseburia</taxon>
    </lineage>
</organism>
<evidence type="ECO:0000256" key="1">
    <source>
        <dbReference type="ARBA" id="ARBA00005709"/>
    </source>
</evidence>
<accession>A0A395V4R6</accession>
<evidence type="ECO:0000313" key="9">
    <source>
        <dbReference type="EMBL" id="RGS38368.1"/>
    </source>
</evidence>
<dbReference type="GO" id="GO:0009288">
    <property type="term" value="C:bacterial-type flagellum"/>
    <property type="evidence" value="ECO:0007669"/>
    <property type="project" value="UniProtKB-SubCell"/>
</dbReference>
<evidence type="ECO:0000256" key="6">
    <source>
        <dbReference type="SAM" id="MobiDB-lite"/>
    </source>
</evidence>
<comment type="function">
    <text evidence="4">Flagellin is the subunit protein which polymerizes to form the filaments of bacterial flagella.</text>
</comment>
<dbReference type="GO" id="GO:0005198">
    <property type="term" value="F:structural molecule activity"/>
    <property type="evidence" value="ECO:0007669"/>
    <property type="project" value="UniProtKB-UniRule"/>
</dbReference>
<dbReference type="RefSeq" id="WP_118097871.1">
    <property type="nucleotide sequence ID" value="NZ_QRVL01000012.1"/>
</dbReference>
<name>A0A395V4R6_9FIRM</name>
<feature type="domain" description="Flagellin N-terminal" evidence="7">
    <location>
        <begin position="3"/>
        <end position="140"/>
    </location>
</feature>
<keyword evidence="5" id="KW-0175">Coiled coil</keyword>
<keyword evidence="3 4" id="KW-0975">Bacterial flagellum</keyword>
<dbReference type="Gene3D" id="3.30.70.2120">
    <property type="match status" value="1"/>
</dbReference>
<dbReference type="PANTHER" id="PTHR42792">
    <property type="entry name" value="FLAGELLIN"/>
    <property type="match status" value="1"/>
</dbReference>
<feature type="domain" description="Flagellin C-terminal" evidence="8">
    <location>
        <begin position="421"/>
        <end position="505"/>
    </location>
</feature>
<evidence type="ECO:0000259" key="7">
    <source>
        <dbReference type="Pfam" id="PF00669"/>
    </source>
</evidence>
<evidence type="ECO:0000256" key="4">
    <source>
        <dbReference type="RuleBase" id="RU362073"/>
    </source>
</evidence>
<protein>
    <recommendedName>
        <fullName evidence="2 4">Flagellin</fullName>
    </recommendedName>
</protein>
<reference evidence="9 10" key="1">
    <citation type="submission" date="2018-08" db="EMBL/GenBank/DDBJ databases">
        <title>A genome reference for cultivated species of the human gut microbiota.</title>
        <authorList>
            <person name="Zou Y."/>
            <person name="Xue W."/>
            <person name="Luo G."/>
        </authorList>
    </citation>
    <scope>NUCLEOTIDE SEQUENCE [LARGE SCALE GENOMIC DNA]</scope>
    <source>
        <strain evidence="9 10">AF22-12AC</strain>
    </source>
</reference>
<feature type="compositionally biased region" description="Polar residues" evidence="6">
    <location>
        <begin position="285"/>
        <end position="302"/>
    </location>
</feature>
<evidence type="ECO:0000313" key="10">
    <source>
        <dbReference type="Proteomes" id="UP000266172"/>
    </source>
</evidence>
<dbReference type="PRINTS" id="PR00207">
    <property type="entry name" value="FLAGELLIN"/>
</dbReference>
<dbReference type="GO" id="GO:0005576">
    <property type="term" value="C:extracellular region"/>
    <property type="evidence" value="ECO:0007669"/>
    <property type="project" value="UniProtKB-SubCell"/>
</dbReference>
<feature type="coiled-coil region" evidence="5">
    <location>
        <begin position="416"/>
        <end position="443"/>
    </location>
</feature>
<evidence type="ECO:0000259" key="8">
    <source>
        <dbReference type="Pfam" id="PF00700"/>
    </source>
</evidence>
<feature type="region of interest" description="Disordered" evidence="6">
    <location>
        <begin position="285"/>
        <end position="304"/>
    </location>
</feature>
<dbReference type="InterPro" id="IPR046358">
    <property type="entry name" value="Flagellin_C"/>
</dbReference>
<keyword evidence="9" id="KW-0282">Flagellum</keyword>
<dbReference type="SUPFAM" id="SSF64518">
    <property type="entry name" value="Phase 1 flagellin"/>
    <property type="match status" value="1"/>
</dbReference>
<dbReference type="InterPro" id="IPR001029">
    <property type="entry name" value="Flagellin_N"/>
</dbReference>
<dbReference type="Pfam" id="PF00669">
    <property type="entry name" value="Flagellin_N"/>
    <property type="match status" value="1"/>
</dbReference>
<gene>
    <name evidence="9" type="ORF">DWX93_12640</name>
</gene>
<sequence length="506" mass="54433">MRINYNVSASIANKNLLGIESNLSQSMERLSSGLKINHAKDNPAGMAISRKMKAQIDGLDRASANASDGISVIHISDGALGEVTSILQRMRELSVQAASDATMGQEDKEAIQKEISSLKDEVNRISKDTEYNTKTLLDGSLDTRVYTKHASRIQVTDQVSPGNYEIKVKTAATQAEVTSGADFNSTAAIGVSGTMSVNGSTVEIAATDTYQEVYEKLRTAGEIGETQIERSKADGSLTFTTDAYGSDATLKLSFSNQALANQFALSDASGNNGLVQDPATKQWIYGSQQTDASGKTTTSVPNGSDMELDDVANWKGFTSSATAKCDGNRVTITDLGGFSLSFLVEAGYEDGATKTDSAGNVLETYDGSLKFEVTDMGTMTLHIGANMDQNMNIRIPEISCESLYIDDLDVTTINGADRALDRLDDAIARVSEARSNLGAYENRLEYSTNSLDEFGENMTDAMSRLTDVDMAEEMTNYTHQNVLNQAAISVLTQANDLPQQVLQILQ</sequence>
<comment type="caution">
    <text evidence="9">The sequence shown here is derived from an EMBL/GenBank/DDBJ whole genome shotgun (WGS) entry which is preliminary data.</text>
</comment>
<proteinExistence type="inferred from homology"/>
<evidence type="ECO:0000256" key="3">
    <source>
        <dbReference type="ARBA" id="ARBA00023143"/>
    </source>
</evidence>
<evidence type="ECO:0000256" key="5">
    <source>
        <dbReference type="SAM" id="Coils"/>
    </source>
</evidence>
<dbReference type="Proteomes" id="UP000266172">
    <property type="component" value="Unassembled WGS sequence"/>
</dbReference>
<dbReference type="PANTHER" id="PTHR42792:SF2">
    <property type="entry name" value="FLAGELLIN"/>
    <property type="match status" value="1"/>
</dbReference>
<keyword evidence="9" id="KW-0969">Cilium</keyword>
<comment type="similarity">
    <text evidence="1 4">Belongs to the bacterial flagellin family.</text>
</comment>
<dbReference type="AlphaFoldDB" id="A0A395V4R6"/>
<dbReference type="InterPro" id="IPR001492">
    <property type="entry name" value="Flagellin"/>
</dbReference>
<dbReference type="Pfam" id="PF00700">
    <property type="entry name" value="Flagellin_C"/>
    <property type="match status" value="1"/>
</dbReference>
<evidence type="ECO:0000256" key="2">
    <source>
        <dbReference type="ARBA" id="ARBA00020110"/>
    </source>
</evidence>
<comment type="subcellular location">
    <subcellularLocation>
        <location evidence="4">Secreted</location>
    </subcellularLocation>
    <subcellularLocation>
        <location evidence="4">Bacterial flagellum</location>
    </subcellularLocation>
</comment>
<dbReference type="EMBL" id="QRVL01000012">
    <property type="protein sequence ID" value="RGS38368.1"/>
    <property type="molecule type" value="Genomic_DNA"/>
</dbReference>
<dbReference type="Gene3D" id="1.20.1330.10">
    <property type="entry name" value="f41 fragment of flagellin, N-terminal domain"/>
    <property type="match status" value="2"/>
</dbReference>
<keyword evidence="4" id="KW-0964">Secreted</keyword>